<dbReference type="Gene3D" id="1.10.1220.10">
    <property type="entry name" value="Met repressor-like"/>
    <property type="match status" value="1"/>
</dbReference>
<dbReference type="AlphaFoldDB" id="A0AAU8CZ01"/>
<reference evidence="2" key="1">
    <citation type="submission" date="2024-06" db="EMBL/GenBank/DDBJ databases">
        <title>Mesorhizobium karijinii sp. nov., a symbiont of the iconic Swainsona formosa from arid Australia.</title>
        <authorList>
            <person name="Hill Y.J."/>
            <person name="Watkin E.L.J."/>
            <person name="O'Hara G.W."/>
            <person name="Terpolilli J."/>
            <person name="Tye M.L."/>
            <person name="Kohlmeier M.G."/>
        </authorList>
    </citation>
    <scope>NUCLEOTIDE SEQUENCE</scope>
    <source>
        <strain evidence="2">WSM2240</strain>
        <plasmid evidence="2">pMk2240B</plasmid>
    </source>
</reference>
<keyword evidence="2" id="KW-0614">Plasmid</keyword>
<sequence length="108" mass="12172">MMVDNAKKGALLSVMQPAAAVLPKLNRPKLEMSGADIRKVKEEGEKRDPVAGKSLREDKKQPTTIYIAAKDKRRLRLLAASEGRRVNDYYVEAVNDFLEKHADRLPKL</sequence>
<dbReference type="EMBL" id="CP159255">
    <property type="protein sequence ID" value="XCG52021.1"/>
    <property type="molecule type" value="Genomic_DNA"/>
</dbReference>
<feature type="compositionally biased region" description="Basic and acidic residues" evidence="1">
    <location>
        <begin position="36"/>
        <end position="57"/>
    </location>
</feature>
<geneLocation type="plasmid" evidence="2">
    <name>pMk2240B</name>
</geneLocation>
<dbReference type="GO" id="GO:0006355">
    <property type="term" value="P:regulation of DNA-templated transcription"/>
    <property type="evidence" value="ECO:0007669"/>
    <property type="project" value="InterPro"/>
</dbReference>
<protein>
    <recommendedName>
        <fullName evidence="3">Chromosome partitioning protein ParB</fullName>
    </recommendedName>
</protein>
<name>A0AAU8CZ01_9HYPH</name>
<proteinExistence type="predicted"/>
<evidence type="ECO:0000313" key="2">
    <source>
        <dbReference type="EMBL" id="XCG52021.1"/>
    </source>
</evidence>
<dbReference type="InterPro" id="IPR013321">
    <property type="entry name" value="Arc_rbn_hlx_hlx"/>
</dbReference>
<feature type="region of interest" description="Disordered" evidence="1">
    <location>
        <begin position="33"/>
        <end position="57"/>
    </location>
</feature>
<evidence type="ECO:0000256" key="1">
    <source>
        <dbReference type="SAM" id="MobiDB-lite"/>
    </source>
</evidence>
<organism evidence="2">
    <name type="scientific">Mesorhizobium sp. WSM2240</name>
    <dbReference type="NCBI Taxonomy" id="3228851"/>
    <lineage>
        <taxon>Bacteria</taxon>
        <taxon>Pseudomonadati</taxon>
        <taxon>Pseudomonadota</taxon>
        <taxon>Alphaproteobacteria</taxon>
        <taxon>Hyphomicrobiales</taxon>
        <taxon>Phyllobacteriaceae</taxon>
        <taxon>Mesorhizobium</taxon>
    </lineage>
</organism>
<accession>A0AAU8CZ01</accession>
<evidence type="ECO:0008006" key="3">
    <source>
        <dbReference type="Google" id="ProtNLM"/>
    </source>
</evidence>
<gene>
    <name evidence="2" type="ORF">ABVK50_29030</name>
</gene>